<name>A0A219YC91_9CAUD</name>
<sequence length="49" mass="5826">MVNMTDVVFGWKANSGKFFLRKKYWIGVGFQYVDFEVSHDVYTIWSDVN</sequence>
<organism evidence="1 2">
    <name type="scientific">Aeromonas phage 65.2</name>
    <dbReference type="NCBI Taxonomy" id="1932896"/>
    <lineage>
        <taxon>Viruses</taxon>
        <taxon>Duplodnaviria</taxon>
        <taxon>Heunggongvirae</taxon>
        <taxon>Uroviricota</taxon>
        <taxon>Caudoviricetes</taxon>
        <taxon>Pantevenvirales</taxon>
        <taxon>Straboviridae</taxon>
        <taxon>Emmerichvirinae</taxon>
        <taxon>Ishigurovirus</taxon>
        <taxon>Ishigurovirus osborne</taxon>
    </lineage>
</organism>
<reference evidence="1 2" key="1">
    <citation type="journal article" date="2017" name="Sci. Rep.">
        <title>Characterization and diversity of phages infecting Aeromonas salmonicida subsp. salmonicida.</title>
        <authorList>
            <person name="Vincent A.T."/>
            <person name="Paquet V.E."/>
            <person name="Bernatchez A."/>
            <person name="Tremblay D.M."/>
            <person name="Moineau S."/>
            <person name="Charette S.J."/>
        </authorList>
    </citation>
    <scope>NUCLEOTIDE SEQUENCE [LARGE SCALE GENOMIC DNA]</scope>
</reference>
<evidence type="ECO:0000313" key="1">
    <source>
        <dbReference type="EMBL" id="APU01634.1"/>
    </source>
</evidence>
<protein>
    <submittedName>
        <fullName evidence="1">Uncharacterized protein</fullName>
    </submittedName>
</protein>
<dbReference type="Proteomes" id="UP000225215">
    <property type="component" value="Segment"/>
</dbReference>
<accession>A0A219YC91</accession>
<evidence type="ECO:0000313" key="2">
    <source>
        <dbReference type="Proteomes" id="UP000225215"/>
    </source>
</evidence>
<proteinExistence type="predicted"/>
<dbReference type="EMBL" id="KY290955">
    <property type="protein sequence ID" value="APU01634.1"/>
    <property type="molecule type" value="Genomic_DNA"/>
</dbReference>